<evidence type="ECO:0000256" key="7">
    <source>
        <dbReference type="SAM" id="MobiDB-lite"/>
    </source>
</evidence>
<dbReference type="InterPro" id="IPR051085">
    <property type="entry name" value="MB_O-acyltransferase"/>
</dbReference>
<comment type="similarity">
    <text evidence="6">Belongs to the membrane-bound acyltransferase family. HHAT subfamily.</text>
</comment>
<protein>
    <submittedName>
        <fullName evidence="9">Protein-cysteine N-palmitoyltransferase HHAT</fullName>
    </submittedName>
</protein>
<keyword evidence="2 8" id="KW-0812">Transmembrane</keyword>
<evidence type="ECO:0000256" key="3">
    <source>
        <dbReference type="ARBA" id="ARBA00022824"/>
    </source>
</evidence>
<keyword evidence="5 8" id="KW-0472">Membrane</keyword>
<evidence type="ECO:0000256" key="1">
    <source>
        <dbReference type="ARBA" id="ARBA00004477"/>
    </source>
</evidence>
<keyword evidence="3" id="KW-0256">Endoplasmic reticulum</keyword>
<keyword evidence="4 8" id="KW-1133">Transmembrane helix</keyword>
<feature type="transmembrane region" description="Helical" evidence="8">
    <location>
        <begin position="313"/>
        <end position="336"/>
    </location>
</feature>
<feature type="transmembrane region" description="Helical" evidence="8">
    <location>
        <begin position="100"/>
        <end position="119"/>
    </location>
</feature>
<feature type="transmembrane region" description="Helical" evidence="8">
    <location>
        <begin position="490"/>
        <end position="510"/>
    </location>
</feature>
<dbReference type="PANTHER" id="PTHR13285:SF20">
    <property type="entry name" value="PROTEIN-CYSTEINE N-PALMITOYLTRANSFERASE HHAT"/>
    <property type="match status" value="1"/>
</dbReference>
<feature type="region of interest" description="Disordered" evidence="7">
    <location>
        <begin position="566"/>
        <end position="610"/>
    </location>
</feature>
<reference evidence="9" key="1">
    <citation type="journal article" date="2023" name="Front. Mar. Sci.">
        <title>A new Merluccius polli reference genome to investigate the effects of global change in West African waters.</title>
        <authorList>
            <person name="Mateo J.L."/>
            <person name="Blanco-Fernandez C."/>
            <person name="Garcia-Vazquez E."/>
            <person name="Machado-Schiaffino G."/>
        </authorList>
    </citation>
    <scope>NUCLEOTIDE SEQUENCE</scope>
    <source>
        <strain evidence="9">C29</strain>
        <tissue evidence="9">Fin</tissue>
    </source>
</reference>
<dbReference type="Proteomes" id="UP001174136">
    <property type="component" value="Unassembled WGS sequence"/>
</dbReference>
<comment type="subcellular location">
    <subcellularLocation>
        <location evidence="1">Endoplasmic reticulum membrane</location>
        <topology evidence="1">Multi-pass membrane protein</topology>
    </subcellularLocation>
</comment>
<name>A0AA47NYJ2_MERPO</name>
<evidence type="ECO:0000256" key="4">
    <source>
        <dbReference type="ARBA" id="ARBA00022989"/>
    </source>
</evidence>
<accession>A0AA47NYJ2</accession>
<evidence type="ECO:0000313" key="9">
    <source>
        <dbReference type="EMBL" id="KAK0140632.1"/>
    </source>
</evidence>
<dbReference type="GO" id="GO:0016409">
    <property type="term" value="F:palmitoyltransferase activity"/>
    <property type="evidence" value="ECO:0007669"/>
    <property type="project" value="TreeGrafter"/>
</dbReference>
<dbReference type="AlphaFoldDB" id="A0AA47NYJ2"/>
<evidence type="ECO:0000256" key="5">
    <source>
        <dbReference type="ARBA" id="ARBA00023136"/>
    </source>
</evidence>
<comment type="caution">
    <text evidence="9">The sequence shown here is derived from an EMBL/GenBank/DDBJ whole genome shotgun (WGS) entry which is preliminary data.</text>
</comment>
<feature type="transmembrane region" description="Helical" evidence="8">
    <location>
        <begin position="281"/>
        <end position="301"/>
    </location>
</feature>
<feature type="transmembrane region" description="Helical" evidence="8">
    <location>
        <begin position="226"/>
        <end position="250"/>
    </location>
</feature>
<sequence>MVELGREESRCCKVSPSGSLMASGPGSSLAALPRTEMLTYWMLSFGSHFYAFYQLHRFSKEHEAGLERDLQLETGLLPGFNRDPADFEWSFWSEWTRRSLLWTLTGHGLLSVSMGIFIPKLRVTALLAYGLLAAGGVLGVKGVCVLLLHLGLSFTVARLRRPALCWACSLLSLSTLHIPPLQKIQRGWYDTEEEYYLLLFSVAVCGLRIISFSLEHCWRPLEPGAAVQLFWLLSYAFYHPLFYNGPIITYKDYTQQMRRSAGESVDADGVFRYAALRTGRIALWWLTAECMIHAMYMHAIQANETYLDSLPPWALGGLALALVQFFYVKYLVLFGVPSMLAALDKLSPPTLPRCVSTMHSFTGMWRHFDEGLYRWLIRYIYVPLGGSRCGAARKALSTGLAFGFVCLWHGGHDYLQYWALMNWAGVLAENGLRALAASAAVSSFVERRLSAAMRRRCAALLSALSTAMLILSNLVFLGGTHVGWVFWKRVFVQGWSTIAPPMLAFLYCFAQIGLRAGALTPGVPPGPRLTSRLYGDIRCASPPQSQNQNYNYNCCRCAQHGARASAGSSGRRPASQLSGQHPAKLKPRLKSRQAVPPHLLQAKPFYTKRH</sequence>
<evidence type="ECO:0000256" key="2">
    <source>
        <dbReference type="ARBA" id="ARBA00022692"/>
    </source>
</evidence>
<organism evidence="9 10">
    <name type="scientific">Merluccius polli</name>
    <name type="common">Benguela hake</name>
    <name type="synonym">Merluccius cadenati</name>
    <dbReference type="NCBI Taxonomy" id="89951"/>
    <lineage>
        <taxon>Eukaryota</taxon>
        <taxon>Metazoa</taxon>
        <taxon>Chordata</taxon>
        <taxon>Craniata</taxon>
        <taxon>Vertebrata</taxon>
        <taxon>Euteleostomi</taxon>
        <taxon>Actinopterygii</taxon>
        <taxon>Neopterygii</taxon>
        <taxon>Teleostei</taxon>
        <taxon>Neoteleostei</taxon>
        <taxon>Acanthomorphata</taxon>
        <taxon>Zeiogadaria</taxon>
        <taxon>Gadariae</taxon>
        <taxon>Gadiformes</taxon>
        <taxon>Gadoidei</taxon>
        <taxon>Merlucciidae</taxon>
        <taxon>Merluccius</taxon>
    </lineage>
</organism>
<feature type="transmembrane region" description="Helical" evidence="8">
    <location>
        <begin position="195"/>
        <end position="214"/>
    </location>
</feature>
<dbReference type="PANTHER" id="PTHR13285">
    <property type="entry name" value="ACYLTRANSFERASE"/>
    <property type="match status" value="1"/>
</dbReference>
<feature type="transmembrane region" description="Helical" evidence="8">
    <location>
        <begin position="457"/>
        <end position="478"/>
    </location>
</feature>
<gene>
    <name evidence="9" type="primary">HHAT</name>
    <name evidence="9" type="ORF">N1851_022383</name>
</gene>
<dbReference type="EMBL" id="JAOPHQ010004043">
    <property type="protein sequence ID" value="KAK0140632.1"/>
    <property type="molecule type" value="Genomic_DNA"/>
</dbReference>
<proteinExistence type="inferred from homology"/>
<feature type="transmembrane region" description="Helical" evidence="8">
    <location>
        <begin position="125"/>
        <end position="152"/>
    </location>
</feature>
<dbReference type="Pfam" id="PF03062">
    <property type="entry name" value="MBOAT"/>
    <property type="match status" value="1"/>
</dbReference>
<dbReference type="GO" id="GO:0005789">
    <property type="term" value="C:endoplasmic reticulum membrane"/>
    <property type="evidence" value="ECO:0007669"/>
    <property type="project" value="UniProtKB-SubCell"/>
</dbReference>
<evidence type="ECO:0000256" key="6">
    <source>
        <dbReference type="ARBA" id="ARBA00038268"/>
    </source>
</evidence>
<keyword evidence="10" id="KW-1185">Reference proteome</keyword>
<dbReference type="InterPro" id="IPR004299">
    <property type="entry name" value="MBOAT_fam"/>
</dbReference>
<evidence type="ECO:0000256" key="8">
    <source>
        <dbReference type="SAM" id="Phobius"/>
    </source>
</evidence>
<evidence type="ECO:0000313" key="10">
    <source>
        <dbReference type="Proteomes" id="UP001174136"/>
    </source>
</evidence>